<dbReference type="AlphaFoldDB" id="A0A8H5XBP7"/>
<keyword evidence="2" id="KW-1185">Reference proteome</keyword>
<comment type="caution">
    <text evidence="1">The sequence shown here is derived from an EMBL/GenBank/DDBJ whole genome shotgun (WGS) entry which is preliminary data.</text>
</comment>
<accession>A0A8H5XBP7</accession>
<name>A0A8H5XBP7_9HYPO</name>
<protein>
    <submittedName>
        <fullName evidence="1">Uncharacterized protein</fullName>
    </submittedName>
</protein>
<evidence type="ECO:0000313" key="2">
    <source>
        <dbReference type="Proteomes" id="UP000562682"/>
    </source>
</evidence>
<proteinExistence type="predicted"/>
<gene>
    <name evidence="1" type="ORF">FDENT_4272</name>
</gene>
<dbReference type="EMBL" id="JAAOAK010000101">
    <property type="protein sequence ID" value="KAF5689628.1"/>
    <property type="molecule type" value="Genomic_DNA"/>
</dbReference>
<organism evidence="1 2">
    <name type="scientific">Fusarium denticulatum</name>
    <dbReference type="NCBI Taxonomy" id="48507"/>
    <lineage>
        <taxon>Eukaryota</taxon>
        <taxon>Fungi</taxon>
        <taxon>Dikarya</taxon>
        <taxon>Ascomycota</taxon>
        <taxon>Pezizomycotina</taxon>
        <taxon>Sordariomycetes</taxon>
        <taxon>Hypocreomycetidae</taxon>
        <taxon>Hypocreales</taxon>
        <taxon>Nectriaceae</taxon>
        <taxon>Fusarium</taxon>
        <taxon>Fusarium fujikuroi species complex</taxon>
    </lineage>
</organism>
<dbReference type="Proteomes" id="UP000562682">
    <property type="component" value="Unassembled WGS sequence"/>
</dbReference>
<reference evidence="1 2" key="1">
    <citation type="submission" date="2020-05" db="EMBL/GenBank/DDBJ databases">
        <title>Identification and distribution of gene clusters putatively required for synthesis of sphingolipid metabolism inhibitors in phylogenetically diverse species of the filamentous fungus Fusarium.</title>
        <authorList>
            <person name="Kim H.-S."/>
            <person name="Busman M."/>
            <person name="Brown D.W."/>
            <person name="Divon H."/>
            <person name="Uhlig S."/>
            <person name="Proctor R.H."/>
        </authorList>
    </citation>
    <scope>NUCLEOTIDE SEQUENCE [LARGE SCALE GENOMIC DNA]</scope>
    <source>
        <strain evidence="1 2">NRRL 25311</strain>
    </source>
</reference>
<sequence>MKVFLRLEDLTTWVIDDDPNHRLTFAHIEGPPGSAKAIELPRQLLESRRILDHRRTILVQVLPGFKRNAVVQGQGSWSPNHELEKGQHQPQLKESMPDKSDRIIFLLEADPDYSADYALALAAITTFALRKATYQRAVHMKVATVSWESIHPVTRQLFHKYVGAVGAYGSISEFFLTKYEPLPAAPVVLNNIPSDLLKYGTVSNDTGSLCLRFRDAMHDAEDQDERNTEPSQWDPWITASTSKGNYASIPAGLKEPGVELQMLHLNADFRIAERLPSYYTVSIFASPTVPRLIFDRRSRQLLHTFLWISESEELQQLSWRLRVQSYHPPDVLCLDHFTKHRAKERRLKIRNEHAEGLMVALLDYIEWPETIWDLLKVVQEKDDVFNHARDRFLFSGLTLSAEDIPEHPKLPPRSMNADVLYAILPRVNYDSRVAHFLSIDTSSLIFMLKVHFAPMLAAANEPLELLHVQKLDSATRIEIEECLIECSQVCDAGEWVRRSTLWATAGLAGMIDADDDDVPYPRVTTPLADGSIRVLTAASTWLSEFSRTIDRILRANEMEVKELETFEESVNDDNYKEISRDLLRAYSHQVAFASKPKKKVKGGELPKLYDFMTKKPFQPNLNLAVIDWDYLFSQEKKVYGVYTHLKRLGDGGTTVCNWTWIPDVVWDEFELEMEKFRAMQGRGDTKNIDEFWQTRL</sequence>
<evidence type="ECO:0000313" key="1">
    <source>
        <dbReference type="EMBL" id="KAF5689628.1"/>
    </source>
</evidence>